<dbReference type="Pfam" id="PF03351">
    <property type="entry name" value="DOMON"/>
    <property type="match status" value="1"/>
</dbReference>
<evidence type="ECO:0000256" key="2">
    <source>
        <dbReference type="ARBA" id="ARBA00004141"/>
    </source>
</evidence>
<dbReference type="EMBL" id="GL349473">
    <property type="protein sequence ID" value="KNC52510.1"/>
    <property type="molecule type" value="Genomic_DNA"/>
</dbReference>
<feature type="transmembrane region" description="Helical" evidence="5">
    <location>
        <begin position="650"/>
        <end position="670"/>
    </location>
</feature>
<reference evidence="7 8" key="1">
    <citation type="submission" date="2010-05" db="EMBL/GenBank/DDBJ databases">
        <title>The Genome Sequence of Thecamonas trahens ATCC 50062.</title>
        <authorList>
            <consortium name="The Broad Institute Genome Sequencing Platform"/>
            <person name="Russ C."/>
            <person name="Cuomo C."/>
            <person name="Shea T."/>
            <person name="Young S.K."/>
            <person name="Zeng Q."/>
            <person name="Koehrsen M."/>
            <person name="Haas B."/>
            <person name="Borodovsky M."/>
            <person name="Guigo R."/>
            <person name="Alvarado L."/>
            <person name="Berlin A."/>
            <person name="Bochicchio J."/>
            <person name="Borenstein D."/>
            <person name="Chapman S."/>
            <person name="Chen Z."/>
            <person name="Freedman E."/>
            <person name="Gellesch M."/>
            <person name="Goldberg J."/>
            <person name="Griggs A."/>
            <person name="Gujja S."/>
            <person name="Heilman E."/>
            <person name="Heiman D."/>
            <person name="Hepburn T."/>
            <person name="Howarth C."/>
            <person name="Jen D."/>
            <person name="Larson L."/>
            <person name="Mehta T."/>
            <person name="Park D."/>
            <person name="Pearson M."/>
            <person name="Roberts A."/>
            <person name="Saif S."/>
            <person name="Shenoy N."/>
            <person name="Sisk P."/>
            <person name="Stolte C."/>
            <person name="Sykes S."/>
            <person name="Thomson T."/>
            <person name="Walk T."/>
            <person name="White J."/>
            <person name="Yandava C."/>
            <person name="Burger G."/>
            <person name="Gray M.W."/>
            <person name="Holland P.W.H."/>
            <person name="King N."/>
            <person name="Lang F.B.F."/>
            <person name="Roger A.J."/>
            <person name="Ruiz-Trillo I."/>
            <person name="Lander E."/>
            <person name="Nusbaum C."/>
        </authorList>
    </citation>
    <scope>NUCLEOTIDE SEQUENCE [LARGE SCALE GENOMIC DNA]</scope>
    <source>
        <strain evidence="7 8">ATCC 50062</strain>
    </source>
</reference>
<accession>A0A0L0DJV3</accession>
<gene>
    <name evidence="7" type="ORF">AMSG_08074</name>
</gene>
<feature type="compositionally biased region" description="Low complexity" evidence="4">
    <location>
        <begin position="780"/>
        <end position="793"/>
    </location>
</feature>
<keyword evidence="5" id="KW-1133">Transmembrane helix</keyword>
<evidence type="ECO:0000256" key="5">
    <source>
        <dbReference type="SAM" id="Phobius"/>
    </source>
</evidence>
<feature type="compositionally biased region" description="Low complexity" evidence="4">
    <location>
        <begin position="505"/>
        <end position="516"/>
    </location>
</feature>
<evidence type="ECO:0000256" key="3">
    <source>
        <dbReference type="ARBA" id="ARBA00023004"/>
    </source>
</evidence>
<dbReference type="eggNOG" id="KOG3568">
    <property type="taxonomic scope" value="Eukaryota"/>
</dbReference>
<dbReference type="PANTHER" id="PTHR10157:SF23">
    <property type="entry name" value="MOXD1 HOMOLOG 1"/>
    <property type="match status" value="1"/>
</dbReference>
<dbReference type="Proteomes" id="UP000054408">
    <property type="component" value="Unassembled WGS sequence"/>
</dbReference>
<feature type="region of interest" description="Disordered" evidence="4">
    <location>
        <begin position="573"/>
        <end position="594"/>
    </location>
</feature>
<keyword evidence="8" id="KW-1185">Reference proteome</keyword>
<dbReference type="GO" id="GO:0004500">
    <property type="term" value="F:dopamine beta-monooxygenase activity"/>
    <property type="evidence" value="ECO:0007669"/>
    <property type="project" value="InterPro"/>
</dbReference>
<dbReference type="CDD" id="cd09631">
    <property type="entry name" value="DOMON_DOH"/>
    <property type="match status" value="1"/>
</dbReference>
<dbReference type="SMART" id="SM00664">
    <property type="entry name" value="DoH"/>
    <property type="match status" value="1"/>
</dbReference>
<evidence type="ECO:0000259" key="6">
    <source>
        <dbReference type="PROSITE" id="PS50836"/>
    </source>
</evidence>
<sequence length="939" mass="98121">MVGAEKPATGIVPSPAFFYFAENGPGVPLTLQSSAADTIYRGFLLFASDPASSPTSPRYGALDITSGAMKSKTCDGSAVATLTHTARSAKLTLATTWHPPAVASENAPVADHVAIHAVVVTETPYWYRAVSGVMHHVDAYNVRLAHADGSSAGASHLSPPFSRATLDYSALVTSNLLNISSDFMGPGRPELFSEDLGLAGVVIPPAGLNVLLPGSGLYELVVDVRGDDGTLAKEYIIHVEARIHNASCAATRPIVNDILLSGLAASALSPPFDPAADAASGTRYAAAAAASESEVVFGVDWRYVGDGFVWSASLPLVTGTNSFAVNVTGDAAWSSYATDYSVSWALDSVAGTLAVQLRAETQGWIGFGFSPSGSMANADVWIAWIDDSPGSSCAAGCVFDYNVNGHTRPSLDAQQDVVLSRAVREGGYLVVDLVRALNTGDSDDWEIDVNAAAPIATIHAVRIEASGLPSSDGTGFSIHTAGNAATTIDYARRPTDPPPPPPAPSSSSPAPVVSDSTRPKATTVHIVHGLLAVVVWLVMQPLSFIFVRYIRFYRKQQAKDQERAEMWRRRNERLAGETLPSPSNPPSVSDEPELDESGHVVTRMVLPSDVLPNRRPGLLFAAEALGVLVTFVVVVMGLASVDGSNGAHALHMWGGVALFASAVVQLALAFMTRSVEAATCYRPTHDTLQGVNWLLALVVSLNGLVIAVSPWYLHILVWFFAFGAIVVVAVLAYKKHAWRKAAAAAAANASETIAAARAGDSPSTASFDASASADSEHRPAGASAAPAKPSKPAFGDDARSASGGYSSYYDDDQGDTKPVPKPVAPGPESVSADEPVALGDVALQPIAPPTDDAAPSQSRRDARRRVPASTSTPTPKPVRRAPAPPQTAPVPAPAAPAPEFNADFGAAFEADFNEFTEPKPKLKPNPASEPGASFSSFSE</sequence>
<keyword evidence="3" id="KW-0408">Iron</keyword>
<dbReference type="GO" id="GO:0042421">
    <property type="term" value="P:norepinephrine biosynthetic process"/>
    <property type="evidence" value="ECO:0007669"/>
    <property type="project" value="TreeGrafter"/>
</dbReference>
<feature type="transmembrane region" description="Helical" evidence="5">
    <location>
        <begin position="715"/>
        <end position="733"/>
    </location>
</feature>
<dbReference type="GO" id="GO:0030667">
    <property type="term" value="C:secretory granule membrane"/>
    <property type="evidence" value="ECO:0007669"/>
    <property type="project" value="TreeGrafter"/>
</dbReference>
<dbReference type="STRING" id="461836.A0A0L0DJV3"/>
<dbReference type="InterPro" id="IPR045266">
    <property type="entry name" value="DOH_DOMON"/>
</dbReference>
<name>A0A0L0DJV3_THETB</name>
<dbReference type="GO" id="GO:0042420">
    <property type="term" value="P:dopamine catabolic process"/>
    <property type="evidence" value="ECO:0007669"/>
    <property type="project" value="TreeGrafter"/>
</dbReference>
<evidence type="ECO:0000313" key="8">
    <source>
        <dbReference type="Proteomes" id="UP000054408"/>
    </source>
</evidence>
<feature type="compositionally biased region" description="Low complexity" evidence="4">
    <location>
        <begin position="760"/>
        <end position="773"/>
    </location>
</feature>
<feature type="transmembrane region" description="Helical" evidence="5">
    <location>
        <begin position="526"/>
        <end position="547"/>
    </location>
</feature>
<dbReference type="InterPro" id="IPR042307">
    <property type="entry name" value="Reeler_sf"/>
</dbReference>
<dbReference type="GO" id="GO:0006589">
    <property type="term" value="P:octopamine biosynthetic process"/>
    <property type="evidence" value="ECO:0007669"/>
    <property type="project" value="TreeGrafter"/>
</dbReference>
<evidence type="ECO:0000256" key="4">
    <source>
        <dbReference type="SAM" id="MobiDB-lite"/>
    </source>
</evidence>
<dbReference type="OrthoDB" id="10003276at2759"/>
<dbReference type="InterPro" id="IPR005018">
    <property type="entry name" value="DOMON_domain"/>
</dbReference>
<feature type="region of interest" description="Disordered" evidence="4">
    <location>
        <begin position="489"/>
        <end position="516"/>
    </location>
</feature>
<feature type="domain" description="DOMON" evidence="6">
    <location>
        <begin position="338"/>
        <end position="462"/>
    </location>
</feature>
<proteinExistence type="predicted"/>
<comment type="subcellular location">
    <subcellularLocation>
        <location evidence="2">Membrane</location>
        <topology evidence="2">Multi-pass membrane protein</topology>
    </subcellularLocation>
</comment>
<keyword evidence="5" id="KW-0472">Membrane</keyword>
<evidence type="ECO:0000256" key="1">
    <source>
        <dbReference type="ARBA" id="ARBA00001970"/>
    </source>
</evidence>
<feature type="transmembrane region" description="Helical" evidence="5">
    <location>
        <begin position="618"/>
        <end position="638"/>
    </location>
</feature>
<dbReference type="GeneID" id="25566845"/>
<dbReference type="GO" id="GO:0005615">
    <property type="term" value="C:extracellular space"/>
    <property type="evidence" value="ECO:0007669"/>
    <property type="project" value="TreeGrafter"/>
</dbReference>
<dbReference type="RefSeq" id="XP_013755304.1">
    <property type="nucleotide sequence ID" value="XM_013899850.1"/>
</dbReference>
<feature type="transmembrane region" description="Helical" evidence="5">
    <location>
        <begin position="691"/>
        <end position="709"/>
    </location>
</feature>
<dbReference type="InterPro" id="IPR000945">
    <property type="entry name" value="DBH-like"/>
</dbReference>
<dbReference type="PROSITE" id="PS50836">
    <property type="entry name" value="DOMON"/>
    <property type="match status" value="1"/>
</dbReference>
<dbReference type="Gene3D" id="2.60.40.4060">
    <property type="entry name" value="Reeler domain"/>
    <property type="match status" value="1"/>
</dbReference>
<feature type="region of interest" description="Disordered" evidence="4">
    <location>
        <begin position="760"/>
        <end position="939"/>
    </location>
</feature>
<evidence type="ECO:0000313" key="7">
    <source>
        <dbReference type="EMBL" id="KNC52510.1"/>
    </source>
</evidence>
<feature type="compositionally biased region" description="Pro residues" evidence="4">
    <location>
        <begin position="882"/>
        <end position="896"/>
    </location>
</feature>
<dbReference type="Gene3D" id="2.60.40.1210">
    <property type="entry name" value="Cellobiose dehydrogenase, cytochrome domain"/>
    <property type="match status" value="1"/>
</dbReference>
<dbReference type="InterPro" id="IPR002861">
    <property type="entry name" value="Reeler_dom"/>
</dbReference>
<protein>
    <recommendedName>
        <fullName evidence="6">DOMON domain-containing protein</fullName>
    </recommendedName>
</protein>
<comment type="cofactor">
    <cofactor evidence="1">
        <name>heme b</name>
        <dbReference type="ChEBI" id="CHEBI:60344"/>
    </cofactor>
</comment>
<dbReference type="Pfam" id="PF02014">
    <property type="entry name" value="Reeler"/>
    <property type="match status" value="1"/>
</dbReference>
<dbReference type="AlphaFoldDB" id="A0A0L0DJV3"/>
<dbReference type="PANTHER" id="PTHR10157">
    <property type="entry name" value="DOPAMINE BETA HYDROXYLASE RELATED"/>
    <property type="match status" value="1"/>
</dbReference>
<keyword evidence="5" id="KW-0812">Transmembrane</keyword>
<organism evidence="7 8">
    <name type="scientific">Thecamonas trahens ATCC 50062</name>
    <dbReference type="NCBI Taxonomy" id="461836"/>
    <lineage>
        <taxon>Eukaryota</taxon>
        <taxon>Apusozoa</taxon>
        <taxon>Apusomonadida</taxon>
        <taxon>Apusomonadidae</taxon>
        <taxon>Thecamonas</taxon>
    </lineage>
</organism>